<dbReference type="Pfam" id="PF20231">
    <property type="entry name" value="DUF6589"/>
    <property type="match status" value="1"/>
</dbReference>
<evidence type="ECO:0000259" key="2">
    <source>
        <dbReference type="Pfam" id="PF20231"/>
    </source>
</evidence>
<evidence type="ECO:0000313" key="3">
    <source>
        <dbReference type="EMBL" id="CAB4022965.1"/>
    </source>
</evidence>
<dbReference type="AlphaFoldDB" id="A0A7D9J6C1"/>
<feature type="domain" description="DUF6589" evidence="2">
    <location>
        <begin position="210"/>
        <end position="519"/>
    </location>
</feature>
<accession>A0A7D9J6C1</accession>
<evidence type="ECO:0000313" key="4">
    <source>
        <dbReference type="Proteomes" id="UP001152795"/>
    </source>
</evidence>
<organism evidence="3 4">
    <name type="scientific">Paramuricea clavata</name>
    <name type="common">Red gorgonian</name>
    <name type="synonym">Violescent sea-whip</name>
    <dbReference type="NCBI Taxonomy" id="317549"/>
    <lineage>
        <taxon>Eukaryota</taxon>
        <taxon>Metazoa</taxon>
        <taxon>Cnidaria</taxon>
        <taxon>Anthozoa</taxon>
        <taxon>Octocorallia</taxon>
        <taxon>Malacalcyonacea</taxon>
        <taxon>Plexauridae</taxon>
        <taxon>Paramuricea</taxon>
    </lineage>
</organism>
<gene>
    <name evidence="3" type="ORF">PACLA_8A074550</name>
</gene>
<comment type="caution">
    <text evidence="3">The sequence shown here is derived from an EMBL/GenBank/DDBJ whole genome shotgun (WGS) entry which is preliminary data.</text>
</comment>
<evidence type="ECO:0000256" key="1">
    <source>
        <dbReference type="SAM" id="MobiDB-lite"/>
    </source>
</evidence>
<sequence length="573" mass="64687">MLLDDIGQRFLERAVELVKSGYKFVFVLDNIDWEERVHDMRKDNQNMSVHAVATTIVFNRVPDEKLPDSEPQQDLRKCNVHQLVKLTASEIESIRKRYCSPDERQKKYAECVDVLDKLEDWTHQIYFAAGLCQSSESTPSSDSICAPTLPASSSSVPAPSLPAASGLFSAQSLPASSGSIPAVQLSSRPDQPASHIPPTSSGEDPLHGDRVPCFGDQLTRVRLAGAKDLHAGCHTARQRLDHLYPFCIVDWHTKRSYLKSVFKRLYKSSAREKGTIRYFREKLNRRNVTLDVKHFEDCEQLFMSMGKCFVVEALLEFFQMTDTKQKPSQNAPNSLDEEQKDVYIITTVEKFLDEYVFSATNDGDDACMRDSVLSYSVNLMASFLLLADLKNAVKSGNGEYLAVLRKQAAGTFLQYSWLQEFAIEMLINILQCQVLLTEAEAHQCKWAATVNWHGSSGKNIEIDLFQENQNSEMKKLIKSMGANKSEQAISQASKACGGVKKIVQSYEEHVNIHRKSSSHSHKSTLNDETVILGDLRDLRPFKNVIGREFESFQDISANPMKKFDSAKFQTWIK</sequence>
<proteinExistence type="predicted"/>
<feature type="compositionally biased region" description="Polar residues" evidence="1">
    <location>
        <begin position="179"/>
        <end position="189"/>
    </location>
</feature>
<name>A0A7D9J6C1_PARCT</name>
<feature type="region of interest" description="Disordered" evidence="1">
    <location>
        <begin position="179"/>
        <end position="208"/>
    </location>
</feature>
<protein>
    <recommendedName>
        <fullName evidence="2">DUF6589 domain-containing protein</fullName>
    </recommendedName>
</protein>
<dbReference type="InterPro" id="IPR046496">
    <property type="entry name" value="DUF6589"/>
</dbReference>
<dbReference type="OrthoDB" id="5980999at2759"/>
<reference evidence="3" key="1">
    <citation type="submission" date="2020-04" db="EMBL/GenBank/DDBJ databases">
        <authorList>
            <person name="Alioto T."/>
            <person name="Alioto T."/>
            <person name="Gomez Garrido J."/>
        </authorList>
    </citation>
    <scope>NUCLEOTIDE SEQUENCE</scope>
    <source>
        <strain evidence="3">A484AB</strain>
    </source>
</reference>
<dbReference type="Proteomes" id="UP001152795">
    <property type="component" value="Unassembled WGS sequence"/>
</dbReference>
<dbReference type="EMBL" id="CACRXK020012245">
    <property type="protein sequence ID" value="CAB4022965.1"/>
    <property type="molecule type" value="Genomic_DNA"/>
</dbReference>
<keyword evidence="4" id="KW-1185">Reference proteome</keyword>